<name>A0A8J2BQJ1_9BACT</name>
<feature type="region of interest" description="Disordered" evidence="1">
    <location>
        <begin position="55"/>
        <end position="115"/>
    </location>
</feature>
<protein>
    <submittedName>
        <fullName evidence="2">Uncharacterized protein</fullName>
    </submittedName>
</protein>
<sequence>MKLWDWARANGFSYKTAWAWWKHGKLPVPARQMPRGTILVDEPERKENRVGNVYQGFFSGPQGRSRPPGGSIDSVCYPEGDQGREGSCRDRKRAQRPSWGTDLGTAVARIRGHPR</sequence>
<feature type="compositionally biased region" description="Low complexity" evidence="1">
    <location>
        <begin position="59"/>
        <end position="71"/>
    </location>
</feature>
<dbReference type="Proteomes" id="UP000663859">
    <property type="component" value="Unassembled WGS sequence"/>
</dbReference>
<dbReference type="AlphaFoldDB" id="A0A8J2BQJ1"/>
<proteinExistence type="predicted"/>
<organism evidence="2 3">
    <name type="scientific">Candidatus Methylacidithermus pantelleriae</name>
    <dbReference type="NCBI Taxonomy" id="2744239"/>
    <lineage>
        <taxon>Bacteria</taxon>
        <taxon>Pseudomonadati</taxon>
        <taxon>Verrucomicrobiota</taxon>
        <taxon>Methylacidiphilae</taxon>
        <taxon>Methylacidiphilales</taxon>
        <taxon>Methylacidiphilaceae</taxon>
        <taxon>Candidatus Methylacidithermus</taxon>
    </lineage>
</organism>
<evidence type="ECO:0000256" key="1">
    <source>
        <dbReference type="SAM" id="MobiDB-lite"/>
    </source>
</evidence>
<dbReference type="EMBL" id="CAJNOB010000001">
    <property type="protein sequence ID" value="CAF0689184.1"/>
    <property type="molecule type" value="Genomic_DNA"/>
</dbReference>
<evidence type="ECO:0000313" key="3">
    <source>
        <dbReference type="Proteomes" id="UP000663859"/>
    </source>
</evidence>
<comment type="caution">
    <text evidence="2">The sequence shown here is derived from an EMBL/GenBank/DDBJ whole genome shotgun (WGS) entry which is preliminary data.</text>
</comment>
<gene>
    <name evidence="2" type="ORF">MPNT_10138</name>
</gene>
<evidence type="ECO:0000313" key="2">
    <source>
        <dbReference type="EMBL" id="CAF0689184.1"/>
    </source>
</evidence>
<reference evidence="2" key="1">
    <citation type="submission" date="2021-02" db="EMBL/GenBank/DDBJ databases">
        <authorList>
            <person name="Cremers G."/>
            <person name="Picone N."/>
        </authorList>
    </citation>
    <scope>NUCLEOTIDE SEQUENCE</scope>
    <source>
        <strain evidence="2">PQ17</strain>
    </source>
</reference>
<accession>A0A8J2BQJ1</accession>
<keyword evidence="3" id="KW-1185">Reference proteome</keyword>